<keyword evidence="2" id="KW-1185">Reference proteome</keyword>
<accession>A0A7X0C4X3</accession>
<comment type="caution">
    <text evidence="1">The sequence shown here is derived from an EMBL/GenBank/DDBJ whole genome shotgun (WGS) entry which is preliminary data.</text>
</comment>
<evidence type="ECO:0000313" key="1">
    <source>
        <dbReference type="EMBL" id="MBB6347520.1"/>
    </source>
</evidence>
<organism evidence="1 2">
    <name type="scientific">Nonomuraea muscovyensis</name>
    <dbReference type="NCBI Taxonomy" id="1124761"/>
    <lineage>
        <taxon>Bacteria</taxon>
        <taxon>Bacillati</taxon>
        <taxon>Actinomycetota</taxon>
        <taxon>Actinomycetes</taxon>
        <taxon>Streptosporangiales</taxon>
        <taxon>Streptosporangiaceae</taxon>
        <taxon>Nonomuraea</taxon>
    </lineage>
</organism>
<dbReference type="RefSeq" id="WP_185085444.1">
    <property type="nucleotide sequence ID" value="NZ_JACHJB010000002.1"/>
</dbReference>
<gene>
    <name evidence="1" type="ORF">FHU36_004065</name>
</gene>
<sequence>MGAVLGVVELVFLCVAGAVRLIPAMRPTCDRIAERLLALERARLATWLGIGRLRPAAGTAFSSCAPPWDWCRVRHGRRTVL</sequence>
<evidence type="ECO:0000313" key="2">
    <source>
        <dbReference type="Proteomes" id="UP000583800"/>
    </source>
</evidence>
<dbReference type="Proteomes" id="UP000583800">
    <property type="component" value="Unassembled WGS sequence"/>
</dbReference>
<protein>
    <submittedName>
        <fullName evidence="1">Uncharacterized protein</fullName>
    </submittedName>
</protein>
<dbReference type="AlphaFoldDB" id="A0A7X0C4X3"/>
<reference evidence="1 2" key="1">
    <citation type="submission" date="2020-08" db="EMBL/GenBank/DDBJ databases">
        <title>Sequencing the genomes of 1000 actinobacteria strains.</title>
        <authorList>
            <person name="Klenk H.-P."/>
        </authorList>
    </citation>
    <scope>NUCLEOTIDE SEQUENCE [LARGE SCALE GENOMIC DNA]</scope>
    <source>
        <strain evidence="1 2">DSM 45913</strain>
    </source>
</reference>
<proteinExistence type="predicted"/>
<dbReference type="EMBL" id="JACHJB010000002">
    <property type="protein sequence ID" value="MBB6347520.1"/>
    <property type="molecule type" value="Genomic_DNA"/>
</dbReference>
<name>A0A7X0C4X3_9ACTN</name>